<proteinExistence type="predicted"/>
<dbReference type="AlphaFoldDB" id="A0A7G8TF65"/>
<feature type="transmembrane region" description="Helical" evidence="1">
    <location>
        <begin position="183"/>
        <end position="209"/>
    </location>
</feature>
<name>A0A7G8TF65_9FIRM</name>
<dbReference type="EMBL" id="CP060286">
    <property type="protein sequence ID" value="QNK42256.1"/>
    <property type="molecule type" value="Genomic_DNA"/>
</dbReference>
<evidence type="ECO:0000313" key="3">
    <source>
        <dbReference type="Proteomes" id="UP000515909"/>
    </source>
</evidence>
<feature type="transmembrane region" description="Helical" evidence="1">
    <location>
        <begin position="54"/>
        <end position="73"/>
    </location>
</feature>
<sequence length="262" mass="29376">MIKVLRMDFCRMLVSWQFFVAVIGIAVVSTLNSLNFISGANEDIIQIFASGDAPFFSIVILILETLPYGTAFCNDWENRYIRSIIMRSSPIKYAVSKVISCFMGALLAGLLGRLLFAAMAFPFLNPVNPTTNSFVSSALNHPEGAQWFLANGHYFTWILIESLERGLQGSIYATFSLFLSTKITNIFVTLAMPVIAYYMYLNIANFIGFPNFLLMTAVFENDGIFPDNLLFGVFYALFYAVLFSMLFGHFFAKSVKGRLENG</sequence>
<reference evidence="2 3" key="1">
    <citation type="submission" date="2020-08" db="EMBL/GenBank/DDBJ databases">
        <title>The isolate Caproiciproducens sp. 7D4C2 produces n-caproate at mildly acidic conditions from hexoses: genome and rBOX comparison with related strains and chain-elongating bacteria.</title>
        <authorList>
            <person name="Esquivel-Elizondo S."/>
            <person name="Bagci C."/>
            <person name="Temovska M."/>
            <person name="Jeon B.S."/>
            <person name="Bessarab I."/>
            <person name="Williams R.B.H."/>
            <person name="Huson D.H."/>
            <person name="Angenent L.T."/>
        </authorList>
    </citation>
    <scope>NUCLEOTIDE SEQUENCE [LARGE SCALE GENOMIC DNA]</scope>
    <source>
        <strain evidence="2 3">7D4C2</strain>
    </source>
</reference>
<feature type="transmembrane region" description="Helical" evidence="1">
    <location>
        <begin position="12"/>
        <end position="34"/>
    </location>
</feature>
<dbReference type="Proteomes" id="UP000515909">
    <property type="component" value="Chromosome"/>
</dbReference>
<dbReference type="RefSeq" id="WP_187037700.1">
    <property type="nucleotide sequence ID" value="NZ_CP060286.1"/>
</dbReference>
<keyword evidence="1" id="KW-1133">Transmembrane helix</keyword>
<dbReference type="KEGG" id="cfem:HCR03_08635"/>
<evidence type="ECO:0000313" key="2">
    <source>
        <dbReference type="EMBL" id="QNK42256.1"/>
    </source>
</evidence>
<keyword evidence="1" id="KW-0812">Transmembrane</keyword>
<accession>A0A7G8TF65</accession>
<organism evidence="2 3">
    <name type="scientific">Caproicibacter fermentans</name>
    <dbReference type="NCBI Taxonomy" id="2576756"/>
    <lineage>
        <taxon>Bacteria</taxon>
        <taxon>Bacillati</taxon>
        <taxon>Bacillota</taxon>
        <taxon>Clostridia</taxon>
        <taxon>Eubacteriales</taxon>
        <taxon>Acutalibacteraceae</taxon>
        <taxon>Caproicibacter</taxon>
    </lineage>
</organism>
<feature type="transmembrane region" description="Helical" evidence="1">
    <location>
        <begin position="94"/>
        <end position="124"/>
    </location>
</feature>
<evidence type="ECO:0000256" key="1">
    <source>
        <dbReference type="SAM" id="Phobius"/>
    </source>
</evidence>
<gene>
    <name evidence="2" type="ORF">HCR03_08635</name>
</gene>
<feature type="transmembrane region" description="Helical" evidence="1">
    <location>
        <begin position="229"/>
        <end position="252"/>
    </location>
</feature>
<keyword evidence="1" id="KW-0472">Membrane</keyword>
<protein>
    <submittedName>
        <fullName evidence="2">Uncharacterized protein</fullName>
    </submittedName>
</protein>